<dbReference type="Proteomes" id="UP000503540">
    <property type="component" value="Chromosome"/>
</dbReference>
<sequence>MAVPSSKLIGAGTPNIAVTGGVLVAPVSAKLPAGVSDALDPKIFVPLGYVSEDGIESKGERKIEQVKDWNADIIANLQTEHSTRFGLTLYAVWDNDVLKEVFGAEQVSVPTPPTTTNGNLITVKETGAVLKPRMWVFDMKNDTKKLRIVLPNAQISQVAERKFVSKELAGFTITVEAFKDGQGVKAYRYFDDGQIATS</sequence>
<dbReference type="RefSeq" id="WP_167478635.1">
    <property type="nucleotide sequence ID" value="NZ_CP046172.1"/>
</dbReference>
<dbReference type="KEGG" id="nah:F5544_43880"/>
<accession>A0A6G9YTD3</accession>
<gene>
    <name evidence="1" type="ORF">F5544_43880</name>
</gene>
<proteinExistence type="predicted"/>
<reference evidence="1 2" key="1">
    <citation type="journal article" date="2019" name="ACS Chem. Biol.">
        <title>Identification and Mobilization of a Cryptic Antibiotic Biosynthesis Gene Locus from a Human-Pathogenic Nocardia Isolate.</title>
        <authorList>
            <person name="Herisse M."/>
            <person name="Ishida K."/>
            <person name="Porter J.L."/>
            <person name="Howden B."/>
            <person name="Hertweck C."/>
            <person name="Stinear T.P."/>
            <person name="Pidot S.J."/>
        </authorList>
    </citation>
    <scope>NUCLEOTIDE SEQUENCE [LARGE SCALE GENOMIC DNA]</scope>
    <source>
        <strain evidence="1 2">AUSMDU00012717</strain>
    </source>
</reference>
<dbReference type="AlphaFoldDB" id="A0A6G9YTD3"/>
<evidence type="ECO:0008006" key="3">
    <source>
        <dbReference type="Google" id="ProtNLM"/>
    </source>
</evidence>
<evidence type="ECO:0000313" key="2">
    <source>
        <dbReference type="Proteomes" id="UP000503540"/>
    </source>
</evidence>
<protein>
    <recommendedName>
        <fullName evidence="3">Phage tail protein</fullName>
    </recommendedName>
</protein>
<dbReference type="InterPro" id="IPR058154">
    <property type="entry name" value="Bxb1_TTP-like"/>
</dbReference>
<keyword evidence="2" id="KW-1185">Reference proteome</keyword>
<dbReference type="EMBL" id="CP046172">
    <property type="protein sequence ID" value="QIS16579.1"/>
    <property type="molecule type" value="Genomic_DNA"/>
</dbReference>
<evidence type="ECO:0000313" key="1">
    <source>
        <dbReference type="EMBL" id="QIS16579.1"/>
    </source>
</evidence>
<name>A0A6G9YTD3_9NOCA</name>
<dbReference type="Pfam" id="PF25681">
    <property type="entry name" value="Phage_TTP_17"/>
    <property type="match status" value="1"/>
</dbReference>
<organism evidence="1 2">
    <name type="scientific">Nocardia arthritidis</name>
    <dbReference type="NCBI Taxonomy" id="228602"/>
    <lineage>
        <taxon>Bacteria</taxon>
        <taxon>Bacillati</taxon>
        <taxon>Actinomycetota</taxon>
        <taxon>Actinomycetes</taxon>
        <taxon>Mycobacteriales</taxon>
        <taxon>Nocardiaceae</taxon>
        <taxon>Nocardia</taxon>
    </lineage>
</organism>